<dbReference type="AlphaFoldDB" id="A0A8C9L7P4"/>
<dbReference type="GO" id="GO:0005794">
    <property type="term" value="C:Golgi apparatus"/>
    <property type="evidence" value="ECO:0007669"/>
    <property type="project" value="TreeGrafter"/>
</dbReference>
<keyword evidence="9" id="KW-1185">Reference proteome</keyword>
<organism evidence="8 9">
    <name type="scientific">Pavo cristatus</name>
    <name type="common">Indian peafowl</name>
    <name type="synonym">Blue peafowl</name>
    <dbReference type="NCBI Taxonomy" id="9049"/>
    <lineage>
        <taxon>Eukaryota</taxon>
        <taxon>Metazoa</taxon>
        <taxon>Chordata</taxon>
        <taxon>Craniata</taxon>
        <taxon>Vertebrata</taxon>
        <taxon>Euteleostomi</taxon>
        <taxon>Archelosauria</taxon>
        <taxon>Archosauria</taxon>
        <taxon>Dinosauria</taxon>
        <taxon>Saurischia</taxon>
        <taxon>Theropoda</taxon>
        <taxon>Coelurosauria</taxon>
        <taxon>Aves</taxon>
        <taxon>Neognathae</taxon>
        <taxon>Galloanserae</taxon>
        <taxon>Galliformes</taxon>
        <taxon>Phasianidae</taxon>
        <taxon>Phasianinae</taxon>
        <taxon>Pavo</taxon>
    </lineage>
</organism>
<feature type="transmembrane region" description="Helical" evidence="6">
    <location>
        <begin position="322"/>
        <end position="342"/>
    </location>
</feature>
<comment type="caution">
    <text evidence="6">Lacks conserved residue(s) required for the propagation of feature annotation.</text>
</comment>
<keyword evidence="4 6" id="KW-1133">Transmembrane helix</keyword>
<comment type="subcellular location">
    <subcellularLocation>
        <location evidence="1 6">Membrane</location>
        <topology evidence="1 6">Multi-pass membrane protein</topology>
    </subcellularLocation>
</comment>
<name>A0A8C9L7P4_PAVCR</name>
<dbReference type="Pfam" id="PF01169">
    <property type="entry name" value="GDT1"/>
    <property type="match status" value="1"/>
</dbReference>
<evidence type="ECO:0000256" key="2">
    <source>
        <dbReference type="ARBA" id="ARBA00009190"/>
    </source>
</evidence>
<dbReference type="Ensembl" id="ENSPSTT00000007478.1">
    <property type="protein sequence ID" value="ENSPSTP00000007125.1"/>
    <property type="gene ID" value="ENSPSTG00000005035.1"/>
</dbReference>
<dbReference type="GO" id="GO:0005384">
    <property type="term" value="F:manganese ion transmembrane transporter activity"/>
    <property type="evidence" value="ECO:0007669"/>
    <property type="project" value="TreeGrafter"/>
</dbReference>
<feature type="transmembrane region" description="Helical" evidence="6">
    <location>
        <begin position="354"/>
        <end position="373"/>
    </location>
</feature>
<reference evidence="8" key="1">
    <citation type="submission" date="2025-08" db="UniProtKB">
        <authorList>
            <consortium name="Ensembl"/>
        </authorList>
    </citation>
    <scope>IDENTIFICATION</scope>
</reference>
<dbReference type="GO" id="GO:0015085">
    <property type="term" value="F:calcium ion transmembrane transporter activity"/>
    <property type="evidence" value="ECO:0007669"/>
    <property type="project" value="TreeGrafter"/>
</dbReference>
<accession>A0A8C9L7P4</accession>
<sequence>FLKIAVNTAPKPQCLLSLERRAPPTDPVALAGGRGAVPSRHRTSPRSFRGSAQAVPRRRREAARSIHCPSRRRGRAVPLPSRRAGLVGELRHRPARSGRGRKRLGRAARGGSSPARGDDATPVRGPQRRAGRHGLPGALSAGARPPRPGPAARGRRAGAARAAGSAGWAARRAGGRAQQEQGAGGRAARSRAGSRATGRVLFGYATTVIPRVYTYYVSTALFAIFGIRMLREGLKMSPDEGQEELEEVQAEIKKKDEELQRTKLLNGPGDVETGSTVTIPQKKWLHFISPIFVQAFTLTFLAEWGDRSQLTTIVLAAREDPYGVAVGGTVGHCLCTGLAVIGGRMIAQKISVRTVTIIGGIVFLAFAFSALFISPDSGF</sequence>
<evidence type="ECO:0000313" key="9">
    <source>
        <dbReference type="Proteomes" id="UP000694428"/>
    </source>
</evidence>
<evidence type="ECO:0000256" key="5">
    <source>
        <dbReference type="ARBA" id="ARBA00023136"/>
    </source>
</evidence>
<protein>
    <recommendedName>
        <fullName evidence="6">GDT1 family protein</fullName>
    </recommendedName>
</protein>
<evidence type="ECO:0000313" key="8">
    <source>
        <dbReference type="Ensembl" id="ENSPSTP00000007125.1"/>
    </source>
</evidence>
<evidence type="ECO:0000256" key="7">
    <source>
        <dbReference type="SAM" id="MobiDB-lite"/>
    </source>
</evidence>
<dbReference type="PANTHER" id="PTHR12608:SF1">
    <property type="entry name" value="TRANSMEMBRANE PROTEIN 165"/>
    <property type="match status" value="1"/>
</dbReference>
<dbReference type="GO" id="GO:0016020">
    <property type="term" value="C:membrane"/>
    <property type="evidence" value="ECO:0007669"/>
    <property type="project" value="UniProtKB-SubCell"/>
</dbReference>
<feature type="compositionally biased region" description="Low complexity" evidence="7">
    <location>
        <begin position="159"/>
        <end position="192"/>
    </location>
</feature>
<dbReference type="Proteomes" id="UP000694428">
    <property type="component" value="Unplaced"/>
</dbReference>
<feature type="transmembrane region" description="Helical" evidence="6">
    <location>
        <begin position="213"/>
        <end position="230"/>
    </location>
</feature>
<keyword evidence="3 6" id="KW-0812">Transmembrane</keyword>
<reference evidence="8" key="2">
    <citation type="submission" date="2025-09" db="UniProtKB">
        <authorList>
            <consortium name="Ensembl"/>
        </authorList>
    </citation>
    <scope>IDENTIFICATION</scope>
</reference>
<feature type="transmembrane region" description="Helical" evidence="6">
    <location>
        <begin position="284"/>
        <end position="302"/>
    </location>
</feature>
<dbReference type="GO" id="GO:0032472">
    <property type="term" value="P:Golgi calcium ion transport"/>
    <property type="evidence" value="ECO:0007669"/>
    <property type="project" value="TreeGrafter"/>
</dbReference>
<dbReference type="GO" id="GO:0032468">
    <property type="term" value="P:Golgi calcium ion homeostasis"/>
    <property type="evidence" value="ECO:0007669"/>
    <property type="project" value="TreeGrafter"/>
</dbReference>
<comment type="similarity">
    <text evidence="2 6">Belongs to the GDT1 family.</text>
</comment>
<feature type="region of interest" description="Disordered" evidence="7">
    <location>
        <begin position="20"/>
        <end position="192"/>
    </location>
</feature>
<evidence type="ECO:0000256" key="3">
    <source>
        <dbReference type="ARBA" id="ARBA00022692"/>
    </source>
</evidence>
<proteinExistence type="inferred from homology"/>
<feature type="compositionally biased region" description="Basic residues" evidence="7">
    <location>
        <begin position="93"/>
        <end position="106"/>
    </location>
</feature>
<evidence type="ECO:0000256" key="4">
    <source>
        <dbReference type="ARBA" id="ARBA00022989"/>
    </source>
</evidence>
<evidence type="ECO:0000256" key="6">
    <source>
        <dbReference type="RuleBase" id="RU365102"/>
    </source>
</evidence>
<evidence type="ECO:0000256" key="1">
    <source>
        <dbReference type="ARBA" id="ARBA00004141"/>
    </source>
</evidence>
<dbReference type="InterPro" id="IPR001727">
    <property type="entry name" value="GDT1-like"/>
</dbReference>
<keyword evidence="5 6" id="KW-0472">Membrane</keyword>
<dbReference type="PANTHER" id="PTHR12608">
    <property type="entry name" value="TRANSMEMBRANE PROTEIN HTP-1 RELATED"/>
    <property type="match status" value="1"/>
</dbReference>